<accession>A0ABY7GC59</accession>
<dbReference type="Proteomes" id="UP001164746">
    <property type="component" value="Chromosome 17"/>
</dbReference>
<evidence type="ECO:0000313" key="1">
    <source>
        <dbReference type="EMBL" id="WAR31665.1"/>
    </source>
</evidence>
<proteinExistence type="predicted"/>
<evidence type="ECO:0000313" key="2">
    <source>
        <dbReference type="Proteomes" id="UP001164746"/>
    </source>
</evidence>
<reference evidence="1" key="1">
    <citation type="submission" date="2022-11" db="EMBL/GenBank/DDBJ databases">
        <title>Centuries of genome instability and evolution in soft-shell clam transmissible cancer (bioRxiv).</title>
        <authorList>
            <person name="Hart S.F.M."/>
            <person name="Yonemitsu M.A."/>
            <person name="Giersch R.M."/>
            <person name="Beal B.F."/>
            <person name="Arriagada G."/>
            <person name="Davis B.W."/>
            <person name="Ostrander E.A."/>
            <person name="Goff S.P."/>
            <person name="Metzger M.J."/>
        </authorList>
    </citation>
    <scope>NUCLEOTIDE SEQUENCE</scope>
    <source>
        <strain evidence="1">MELC-2E11</strain>
        <tissue evidence="1">Siphon/mantle</tissue>
    </source>
</reference>
<protein>
    <recommendedName>
        <fullName evidence="3">EF-hand domain-containing protein</fullName>
    </recommendedName>
</protein>
<evidence type="ECO:0008006" key="3">
    <source>
        <dbReference type="Google" id="ProtNLM"/>
    </source>
</evidence>
<feature type="non-terminal residue" evidence="1">
    <location>
        <position position="69"/>
    </location>
</feature>
<keyword evidence="2" id="KW-1185">Reference proteome</keyword>
<sequence length="69" mass="8084">MERYKAENDLEDTERDTHNLKLYMFGLDMSLLQPYNLTAEAMFIVEDLNQDGIMTVAEIDAVFEKYDTN</sequence>
<gene>
    <name evidence="1" type="ORF">MAR_034207</name>
</gene>
<organism evidence="1 2">
    <name type="scientific">Mya arenaria</name>
    <name type="common">Soft-shell clam</name>
    <dbReference type="NCBI Taxonomy" id="6604"/>
    <lineage>
        <taxon>Eukaryota</taxon>
        <taxon>Metazoa</taxon>
        <taxon>Spiralia</taxon>
        <taxon>Lophotrochozoa</taxon>
        <taxon>Mollusca</taxon>
        <taxon>Bivalvia</taxon>
        <taxon>Autobranchia</taxon>
        <taxon>Heteroconchia</taxon>
        <taxon>Euheterodonta</taxon>
        <taxon>Imparidentia</taxon>
        <taxon>Neoheterodontei</taxon>
        <taxon>Myida</taxon>
        <taxon>Myoidea</taxon>
        <taxon>Myidae</taxon>
        <taxon>Mya</taxon>
    </lineage>
</organism>
<dbReference type="EMBL" id="CP111028">
    <property type="protein sequence ID" value="WAR31665.1"/>
    <property type="molecule type" value="Genomic_DNA"/>
</dbReference>
<name>A0ABY7GC59_MYAAR</name>